<dbReference type="InterPro" id="IPR036770">
    <property type="entry name" value="Ankyrin_rpt-contain_sf"/>
</dbReference>
<dbReference type="PRINTS" id="PR01415">
    <property type="entry name" value="ANKYRIN"/>
</dbReference>
<feature type="domain" description="Nephrocystin 3-like N-terminal" evidence="5">
    <location>
        <begin position="423"/>
        <end position="597"/>
    </location>
</feature>
<feature type="domain" description="Nucleoside phosphorylase" evidence="4">
    <location>
        <begin position="18"/>
        <end position="292"/>
    </location>
</feature>
<dbReference type="GO" id="GO:0009116">
    <property type="term" value="P:nucleoside metabolic process"/>
    <property type="evidence" value="ECO:0007669"/>
    <property type="project" value="InterPro"/>
</dbReference>
<reference evidence="6" key="1">
    <citation type="submission" date="2021-12" db="EMBL/GenBank/DDBJ databases">
        <title>Curvularia clavata genome.</title>
        <authorList>
            <person name="Cao Y."/>
        </authorList>
    </citation>
    <scope>NUCLEOTIDE SEQUENCE</scope>
    <source>
        <strain evidence="6">Yc1106</strain>
    </source>
</reference>
<dbReference type="InterPro" id="IPR053137">
    <property type="entry name" value="NLR-like"/>
</dbReference>
<evidence type="ECO:0000259" key="4">
    <source>
        <dbReference type="Pfam" id="PF01048"/>
    </source>
</evidence>
<name>A0A9Q8Z4M0_CURCL</name>
<evidence type="ECO:0000313" key="6">
    <source>
        <dbReference type="EMBL" id="USP76197.1"/>
    </source>
</evidence>
<dbReference type="InterPro" id="IPR027417">
    <property type="entry name" value="P-loop_NTPase"/>
</dbReference>
<feature type="repeat" description="ANK" evidence="2">
    <location>
        <begin position="1066"/>
        <end position="1094"/>
    </location>
</feature>
<dbReference type="SMART" id="SM00248">
    <property type="entry name" value="ANK"/>
    <property type="match status" value="9"/>
</dbReference>
<gene>
    <name evidence="6" type="ORF">yc1106_03471</name>
</gene>
<dbReference type="InterPro" id="IPR002110">
    <property type="entry name" value="Ankyrin_rpt"/>
</dbReference>
<evidence type="ECO:0000256" key="1">
    <source>
        <dbReference type="ARBA" id="ARBA00022737"/>
    </source>
</evidence>
<feature type="repeat" description="ANK" evidence="2">
    <location>
        <begin position="1128"/>
        <end position="1160"/>
    </location>
</feature>
<evidence type="ECO:0008006" key="8">
    <source>
        <dbReference type="Google" id="ProtNLM"/>
    </source>
</evidence>
<dbReference type="Proteomes" id="UP001056012">
    <property type="component" value="Chromosome 2"/>
</dbReference>
<proteinExistence type="predicted"/>
<dbReference type="InterPro" id="IPR056884">
    <property type="entry name" value="NPHP3-like_N"/>
</dbReference>
<accession>A0A9Q8Z4M0</accession>
<feature type="repeat" description="ANK" evidence="2">
    <location>
        <begin position="1198"/>
        <end position="1222"/>
    </location>
</feature>
<feature type="repeat" description="ANK" evidence="2">
    <location>
        <begin position="1227"/>
        <end position="1255"/>
    </location>
</feature>
<feature type="repeat" description="ANK" evidence="2">
    <location>
        <begin position="1256"/>
        <end position="1288"/>
    </location>
</feature>
<dbReference type="Gene3D" id="3.40.50.1580">
    <property type="entry name" value="Nucleoside phosphorylase domain"/>
    <property type="match status" value="1"/>
</dbReference>
<dbReference type="PROSITE" id="PS50297">
    <property type="entry name" value="ANK_REP_REGION"/>
    <property type="match status" value="5"/>
</dbReference>
<dbReference type="InterPro" id="IPR035994">
    <property type="entry name" value="Nucleoside_phosphorylase_sf"/>
</dbReference>
<dbReference type="Gene3D" id="1.25.40.20">
    <property type="entry name" value="Ankyrin repeat-containing domain"/>
    <property type="match status" value="2"/>
</dbReference>
<feature type="repeat" description="ANK" evidence="2">
    <location>
        <begin position="1292"/>
        <end position="1321"/>
    </location>
</feature>
<dbReference type="OrthoDB" id="194358at2759"/>
<dbReference type="PROSITE" id="PS50088">
    <property type="entry name" value="ANK_REPEAT"/>
    <property type="match status" value="7"/>
</dbReference>
<dbReference type="Pfam" id="PF12796">
    <property type="entry name" value="Ank_2"/>
    <property type="match status" value="3"/>
</dbReference>
<dbReference type="EMBL" id="CP089275">
    <property type="protein sequence ID" value="USP76197.1"/>
    <property type="molecule type" value="Genomic_DNA"/>
</dbReference>
<dbReference type="GO" id="GO:0003824">
    <property type="term" value="F:catalytic activity"/>
    <property type="evidence" value="ECO:0007669"/>
    <property type="project" value="InterPro"/>
</dbReference>
<dbReference type="PANTHER" id="PTHR46082:SF11">
    <property type="entry name" value="AAA+ ATPASE DOMAIN-CONTAINING PROTEIN-RELATED"/>
    <property type="match status" value="1"/>
</dbReference>
<dbReference type="SUPFAM" id="SSF52540">
    <property type="entry name" value="P-loop containing nucleoside triphosphate hydrolases"/>
    <property type="match status" value="1"/>
</dbReference>
<evidence type="ECO:0000256" key="3">
    <source>
        <dbReference type="SAM" id="MobiDB-lite"/>
    </source>
</evidence>
<feature type="region of interest" description="Disordered" evidence="3">
    <location>
        <begin position="322"/>
        <end position="357"/>
    </location>
</feature>
<dbReference type="Pfam" id="PF01048">
    <property type="entry name" value="PNP_UDP_1"/>
    <property type="match status" value="1"/>
</dbReference>
<dbReference type="InterPro" id="IPR000845">
    <property type="entry name" value="Nucleoside_phosphorylase_d"/>
</dbReference>
<keyword evidence="1" id="KW-0677">Repeat</keyword>
<feature type="region of interest" description="Disordered" evidence="3">
    <location>
        <begin position="371"/>
        <end position="394"/>
    </location>
</feature>
<evidence type="ECO:0000259" key="5">
    <source>
        <dbReference type="Pfam" id="PF24883"/>
    </source>
</evidence>
<dbReference type="VEuPathDB" id="FungiDB:yc1106_03471"/>
<dbReference type="Gene3D" id="3.40.50.300">
    <property type="entry name" value="P-loop containing nucleotide triphosphate hydrolases"/>
    <property type="match status" value="1"/>
</dbReference>
<dbReference type="SUPFAM" id="SSF48403">
    <property type="entry name" value="Ankyrin repeat"/>
    <property type="match status" value="2"/>
</dbReference>
<dbReference type="Pfam" id="PF24883">
    <property type="entry name" value="NPHP3_N"/>
    <property type="match status" value="1"/>
</dbReference>
<sequence length="1414" mass="157568">MDVKENMSHQPGRDEYTVGWVCALPVELVAARSLLDIRYDAPDLEAGEKWDDTYYMGSIAGHNVVIACLPWRTGTTSAAALATRMQAKFRGIRLRLMVGIGGGVPSHQADIRLGDVVVSVPQHTYGGVVQYDMGKTTPTDVIRTGSLAPPPHDLLSAAVALQSDILMGESKLLNILSETERIPCLRHCESSDVLYEADYDHENGPTCEKCLLKRQVVRPQRLKGQEVVVHHGTIASGNQVMKSAAARDKISQRLGGVLCFEMEAAGLMNDFPCMVIRGISDYADSHKNDHWQGYAAGTAAAYAKELLSKIPPAQVAKLPRVDETMTDTRKRNAQSPEAHSVDSKRRRMGNTEGPALGYEENTSIVLQDRTRKAANEDQTHQFRKEYQPRQPLNEEQKEKLLESLKFDQIDERKNTIKRAHIKTCKWLLNSTSYLEWQDATKIQDHHGFLWIKGKAGAGKSTLMKFALEKACKGQSGNLVLSFFFNARGSELEKSTIGAYRSLLLKLLLSFPALQDVFETLYTRTSSFDANHNWSVESLKTLLEEAIQRLENVSVVCFIDALDECDETEIRDMVRFFEHVGDLSIERGIRFLICFSSRHYPHITIRNGLELVLEGQEGHDQDITNYIETELNIGKSKKAQQIRAAVQEKAAGIFMWVILVVGILNKESDRGRVDRLQRKLREIPSDLYNLFRDILTRDSNNKEELVLCIQWVLFAKQALSPEQLYHAILSGVEPEAVSAWDPEETDQVAIKRFILDCSKGLTDVTASKNQKVQFIHESVRDFLLKEEGLNKIWSEYKDNFLGQSHERLKQCCSAYLEIDLKESLDIPEPLPKASSHKAKELRLLAEQQFPLLEYAVRNIFYHSDLAEGYGISQAQFVDDSQRKLWFWVQLHNVFEKFEVRRYRGTLSLLYVLAELDCANLIRSHLPLDECSKAEDERYGCPLLAACALGNNAAMQVLSSTFVPASTGRDSDYDRAQCVAMSTSVQQSHRDFAYSKGQSLLFNAAQISPEWLMVRLLSSSRCISVTPTSEIQYVLEKASEKGFTTVVEKLLHSHAFESDEGFRWQDQPLLLAVKNGHESIVKLLVSKGANTDLRDYGKNSIHIASEKGFENIVMFLLDERPDLIESSGSRGETPLFLAVTNEHPSLAEALILRGANIHSRTIHSKSVVEEASLKGLKDIVILLLDRGVGINGQDHAFWAACWKGHEDIIELLLERGADVNMKRSGVSDALHVACRMGRQSIVELLLKRGAYVNAQSDRHGNALQAACFPGQEGIVELLLEKGADVNAQGGMYGNALQAACRWGHQSIVELLLKRGAYVNAQGGEHGNALQAACRWGYQSIVELLLEKGADVNAQGGIYGNALQAASFSDSPDIVELLLRRGAHVNARGGLCGSALAAARSPRVVESLKSYGAKLHS</sequence>
<evidence type="ECO:0000313" key="7">
    <source>
        <dbReference type="Proteomes" id="UP001056012"/>
    </source>
</evidence>
<keyword evidence="7" id="KW-1185">Reference proteome</keyword>
<protein>
    <recommendedName>
        <fullName evidence="8">Nucleoside phosphorylase domain-containing protein</fullName>
    </recommendedName>
</protein>
<dbReference type="Pfam" id="PF00023">
    <property type="entry name" value="Ank"/>
    <property type="match status" value="2"/>
</dbReference>
<keyword evidence="2" id="KW-0040">ANK repeat</keyword>
<dbReference type="PANTHER" id="PTHR46082">
    <property type="entry name" value="ATP/GTP-BINDING PROTEIN-RELATED"/>
    <property type="match status" value="1"/>
</dbReference>
<dbReference type="SUPFAM" id="SSF53167">
    <property type="entry name" value="Purine and uridine phosphorylases"/>
    <property type="match status" value="1"/>
</dbReference>
<feature type="repeat" description="ANK" evidence="2">
    <location>
        <begin position="1322"/>
        <end position="1354"/>
    </location>
</feature>
<evidence type="ECO:0000256" key="2">
    <source>
        <dbReference type="PROSITE-ProRule" id="PRU00023"/>
    </source>
</evidence>
<organism evidence="6 7">
    <name type="scientific">Curvularia clavata</name>
    <dbReference type="NCBI Taxonomy" id="95742"/>
    <lineage>
        <taxon>Eukaryota</taxon>
        <taxon>Fungi</taxon>
        <taxon>Dikarya</taxon>
        <taxon>Ascomycota</taxon>
        <taxon>Pezizomycotina</taxon>
        <taxon>Dothideomycetes</taxon>
        <taxon>Pleosporomycetidae</taxon>
        <taxon>Pleosporales</taxon>
        <taxon>Pleosporineae</taxon>
        <taxon>Pleosporaceae</taxon>
        <taxon>Curvularia</taxon>
    </lineage>
</organism>